<dbReference type="Proteomes" id="UP000282656">
    <property type="component" value="Unassembled WGS sequence"/>
</dbReference>
<keyword evidence="1" id="KW-0677">Repeat</keyword>
<feature type="domain" description="HYR" evidence="2">
    <location>
        <begin position="931"/>
        <end position="1012"/>
    </location>
</feature>
<dbReference type="InterPro" id="IPR030916">
    <property type="entry name" value="ELWxxDGT_rpt"/>
</dbReference>
<evidence type="ECO:0000313" key="4">
    <source>
        <dbReference type="Proteomes" id="UP000282656"/>
    </source>
</evidence>
<dbReference type="EMBL" id="RAWM01000066">
    <property type="protein sequence ID" value="RKH65920.1"/>
    <property type="molecule type" value="Genomic_DNA"/>
</dbReference>
<dbReference type="PANTHER" id="PTHR24273">
    <property type="entry name" value="FI04643P-RELATED"/>
    <property type="match status" value="1"/>
</dbReference>
<evidence type="ECO:0000259" key="2">
    <source>
        <dbReference type="PROSITE" id="PS50825"/>
    </source>
</evidence>
<dbReference type="NCBIfam" id="TIGR04534">
    <property type="entry name" value="ELWxxDGT_rpt"/>
    <property type="match status" value="11"/>
</dbReference>
<name>A0A3A8QG93_9BACT</name>
<feature type="domain" description="HYR" evidence="2">
    <location>
        <begin position="1328"/>
        <end position="1410"/>
    </location>
</feature>
<reference evidence="4" key="1">
    <citation type="submission" date="2018-09" db="EMBL/GenBank/DDBJ databases">
        <authorList>
            <person name="Livingstone P.G."/>
            <person name="Whitworth D.E."/>
        </authorList>
    </citation>
    <scope>NUCLEOTIDE SEQUENCE [LARGE SCALE GENOMIC DNA]</scope>
    <source>
        <strain evidence="4">AB047A</strain>
    </source>
</reference>
<feature type="domain" description="HYR" evidence="2">
    <location>
        <begin position="1013"/>
        <end position="1091"/>
    </location>
</feature>
<keyword evidence="4" id="KW-1185">Reference proteome</keyword>
<feature type="domain" description="HYR" evidence="2">
    <location>
        <begin position="1168"/>
        <end position="1249"/>
    </location>
</feature>
<dbReference type="Pfam" id="PF02494">
    <property type="entry name" value="HYR"/>
    <property type="match status" value="8"/>
</dbReference>
<evidence type="ECO:0000256" key="1">
    <source>
        <dbReference type="ARBA" id="ARBA00022737"/>
    </source>
</evidence>
<dbReference type="InterPro" id="IPR003410">
    <property type="entry name" value="HYR_dom"/>
</dbReference>
<sequence>MGMHEQRRGGVQAQCLIISLVVVLTAAGCGDAPEAAGSVDTRASRLLGTGGTPPVAELLADIWPGDSDSNPTTLTNVNGTLYFEATEFLIGGQPWKSDGTAAGTVRLKSISSLPSAGPVSFTAVGNTVFFSADDGWFGRELWKTDGTSAGTVLVENIYREAAVGTPNAHSNPSWLTPMNGTLYFTATDEAGTDRLWKSNGFDWGTTAVQLYTYPGARASSWLTNLNGTLVFVASTTNLGFELWRSDGTEAGTALIQDFNPGSGSFVPPYIPPLLTVSNGSIFFKGDNGTSGFELWKTDGTAAGTQLVRDIWPGAGGSHPSGFLDVNGTLYFIASDASTGDELWKTDGTPAGTVRVKDIRPGNLGSSPSSLTAVGNTVYFLADDGVSGRELWKTDGTDAGTVRVRDILPGTASPSLASLTAVGSTLFFVADDGVSGKELWKTDGTAAGTVRVKDIWPGAIGSAPSSLVQRNGFLYFAADDGVYGRELWMSDGTEAGTVLLRNIHTTPRNSFPASMMDLNGTLLFTAINGVHGRELWKTDGTAAGTVLLKDINPGPASASPTGFVRVEDTLYFAAEDAAGGAELWKTDGTSAGTVRVKDIRPGATGSLNLQDVVLSRVGRTLYFAADDGVSGKELWKTDGTETGTVRVKDIRAGATGSITQSVPAFGNVGGVLYFAANDGTSGLELWKTDGTSAGTVRVKDIWPGAAGSDPIRFADVAGTLFFIATDPTSSFELWKSDGTEAGTVRVKDINPGSPFSFPDNFLVVGGTLYFTAEDVSYGRELWKSDGTEAGTVRVKDIAPGAAHSYVSELTPYQGRVFFGAEDGLSGRELWVTDGTEAGTVRVKDIRPGAAGSSPQGLKVIGDALIFSAFSGSSVGSEIWQSDGTAEGTQLFLAMPGTGSYRPTGFVLKGDTLYFQGSDATHGAELWHARHVVDVTPPTVTCPTSVVASATGPQGAAVEFPSATASDDSPASPALSYSHPSGSVFPLGATNVTVTARDAAGNSAACSFQVTVRDTTAPDLVCPADVSALATGDDGATVEYPAATASDAVSSATVAYSQASGTTFPVGTTVVTVTATDVAGNASSCTFPVTVTETAPPAITCPEDVFAEAVSGEGASVPYPPAAATGTGALSVTYSQASGSVFPMGATRVTAMARDERGRRATCGFTVTVRDTVAPEMSCPQPLVVEATGATDTRVDYPAVQASDAVTATPAVTYSHASGSGFALGETQVEVTAKDAAGNASTCTFSVIVVDTTAPALTCPVAVVAEATGAMGASVEYPAVSAMDTVSGPATVRYSHASGNGFPLGQTPVTVTATDAAGNASSCVFTVTVRDTTPPMVGCAPDVVVEAEDATGANVTYSTAAPFDAVSGPAVTMTSSAPPGSRFALGETPVRITATDAAGNTAACTFTVTVRDTVAPALSCPLPRIVEAASATATRVDYPAAVVSDAVTSASRVTYSHPSGADFPLGETQVRVSAEDAAGNASTCTFTLTVRDTTGPALTCPANVVATATSVKGTRVEYAAAVATDAVSAPTLGYSQPSGSVFELGTTTVTVTGQDAAGNASHCTFQVTVNPKPVTEEGPLPPSCSGCASTDPGTSGLAWSAVAMLAWGVSRRRSRRTATS</sequence>
<organism evidence="3 4">
    <name type="scientific">Corallococcus interemptor</name>
    <dbReference type="NCBI Taxonomy" id="2316720"/>
    <lineage>
        <taxon>Bacteria</taxon>
        <taxon>Pseudomonadati</taxon>
        <taxon>Myxococcota</taxon>
        <taxon>Myxococcia</taxon>
        <taxon>Myxococcales</taxon>
        <taxon>Cystobacterineae</taxon>
        <taxon>Myxococcaceae</taxon>
        <taxon>Corallococcus</taxon>
    </lineage>
</organism>
<dbReference type="PANTHER" id="PTHR24273:SF32">
    <property type="entry name" value="HYALIN"/>
    <property type="match status" value="1"/>
</dbReference>
<accession>A0A3A8QG93</accession>
<gene>
    <name evidence="3" type="ORF">D7X96_22855</name>
</gene>
<dbReference type="PROSITE" id="PS50825">
    <property type="entry name" value="HYR"/>
    <property type="match status" value="5"/>
</dbReference>
<dbReference type="Gene3D" id="2.60.40.10">
    <property type="entry name" value="Immunoglobulins"/>
    <property type="match status" value="1"/>
</dbReference>
<feature type="domain" description="HYR" evidence="2">
    <location>
        <begin position="1489"/>
        <end position="1569"/>
    </location>
</feature>
<dbReference type="InterPro" id="IPR011047">
    <property type="entry name" value="Quinoprotein_ADH-like_sf"/>
</dbReference>
<dbReference type="InterPro" id="IPR013783">
    <property type="entry name" value="Ig-like_fold"/>
</dbReference>
<dbReference type="PROSITE" id="PS51257">
    <property type="entry name" value="PROKAR_LIPOPROTEIN"/>
    <property type="match status" value="1"/>
</dbReference>
<protein>
    <submittedName>
        <fullName evidence="3">HYR domain-containing protein</fullName>
    </submittedName>
</protein>
<proteinExistence type="predicted"/>
<dbReference type="SUPFAM" id="SSF50998">
    <property type="entry name" value="Quinoprotein alcohol dehydrogenase-like"/>
    <property type="match status" value="1"/>
</dbReference>
<evidence type="ECO:0000313" key="3">
    <source>
        <dbReference type="EMBL" id="RKH65920.1"/>
    </source>
</evidence>
<comment type="caution">
    <text evidence="3">The sequence shown here is derived from an EMBL/GenBank/DDBJ whole genome shotgun (WGS) entry which is preliminary data.</text>
</comment>